<protein>
    <submittedName>
        <fullName evidence="2">Uncharacterized protein</fullName>
    </submittedName>
</protein>
<feature type="region of interest" description="Disordered" evidence="1">
    <location>
        <begin position="1"/>
        <end position="22"/>
    </location>
</feature>
<organism evidence="2 3">
    <name type="scientific">Archangium lansingense</name>
    <dbReference type="NCBI Taxonomy" id="2995310"/>
    <lineage>
        <taxon>Bacteria</taxon>
        <taxon>Pseudomonadati</taxon>
        <taxon>Myxococcota</taxon>
        <taxon>Myxococcia</taxon>
        <taxon>Myxococcales</taxon>
        <taxon>Cystobacterineae</taxon>
        <taxon>Archangiaceae</taxon>
        <taxon>Archangium</taxon>
    </lineage>
</organism>
<dbReference type="RefSeq" id="WP_267541942.1">
    <property type="nucleotide sequence ID" value="NZ_JAPNKA010000001.1"/>
</dbReference>
<dbReference type="EMBL" id="JAPNKA010000001">
    <property type="protein sequence ID" value="MCY1083411.1"/>
    <property type="molecule type" value="Genomic_DNA"/>
</dbReference>
<proteinExistence type="predicted"/>
<name>A0ABT4AP91_9BACT</name>
<evidence type="ECO:0000313" key="2">
    <source>
        <dbReference type="EMBL" id="MCY1083411.1"/>
    </source>
</evidence>
<accession>A0ABT4AP91</accession>
<comment type="caution">
    <text evidence="2">The sequence shown here is derived from an EMBL/GenBank/DDBJ whole genome shotgun (WGS) entry which is preliminary data.</text>
</comment>
<sequence>MTRARSGYSPEGEGGNDKMRHFNVVAATDDHAYGQAARHPA</sequence>
<reference evidence="2 3" key="1">
    <citation type="submission" date="2022-11" db="EMBL/GenBank/DDBJ databases">
        <title>Minimal conservation of predation-associated metabolite biosynthetic gene clusters underscores biosynthetic potential of Myxococcota including descriptions for ten novel species: Archangium lansinium sp. nov., Myxococcus landrumus sp. nov., Nannocystis bai.</title>
        <authorList>
            <person name="Ahearne A."/>
            <person name="Stevens C."/>
            <person name="Phillips K."/>
        </authorList>
    </citation>
    <scope>NUCLEOTIDE SEQUENCE [LARGE SCALE GENOMIC DNA]</scope>
    <source>
        <strain evidence="2 3">MIWBW</strain>
    </source>
</reference>
<keyword evidence="3" id="KW-1185">Reference proteome</keyword>
<dbReference type="Proteomes" id="UP001207654">
    <property type="component" value="Unassembled WGS sequence"/>
</dbReference>
<evidence type="ECO:0000313" key="3">
    <source>
        <dbReference type="Proteomes" id="UP001207654"/>
    </source>
</evidence>
<evidence type="ECO:0000256" key="1">
    <source>
        <dbReference type="SAM" id="MobiDB-lite"/>
    </source>
</evidence>
<gene>
    <name evidence="2" type="ORF">OV287_54140</name>
</gene>